<evidence type="ECO:0000256" key="3">
    <source>
        <dbReference type="ARBA" id="ARBA00022692"/>
    </source>
</evidence>
<evidence type="ECO:0000256" key="6">
    <source>
        <dbReference type="SAM" id="Phobius"/>
    </source>
</evidence>
<keyword evidence="8" id="KW-1185">Reference proteome</keyword>
<comment type="caution">
    <text evidence="7">The sequence shown here is derived from an EMBL/GenBank/DDBJ whole genome shotgun (WGS) entry which is preliminary data.</text>
</comment>
<dbReference type="EMBL" id="JAXOVC010000004">
    <property type="protein sequence ID" value="KAK4502137.1"/>
    <property type="molecule type" value="Genomic_DNA"/>
</dbReference>
<name>A0ABR0EKX8_ZASCE</name>
<feature type="transmembrane region" description="Helical" evidence="6">
    <location>
        <begin position="26"/>
        <end position="45"/>
    </location>
</feature>
<keyword evidence="3 6" id="KW-0812">Transmembrane</keyword>
<dbReference type="InterPro" id="IPR000791">
    <property type="entry name" value="Gpr1/Fun34/SatP-like"/>
</dbReference>
<organism evidence="7 8">
    <name type="scientific">Zasmidium cellare</name>
    <name type="common">Wine cellar mold</name>
    <name type="synonym">Racodium cellare</name>
    <dbReference type="NCBI Taxonomy" id="395010"/>
    <lineage>
        <taxon>Eukaryota</taxon>
        <taxon>Fungi</taxon>
        <taxon>Dikarya</taxon>
        <taxon>Ascomycota</taxon>
        <taxon>Pezizomycotina</taxon>
        <taxon>Dothideomycetes</taxon>
        <taxon>Dothideomycetidae</taxon>
        <taxon>Mycosphaerellales</taxon>
        <taxon>Mycosphaerellaceae</taxon>
        <taxon>Zasmidium</taxon>
    </lineage>
</organism>
<feature type="transmembrane region" description="Helical" evidence="6">
    <location>
        <begin position="57"/>
        <end position="90"/>
    </location>
</feature>
<evidence type="ECO:0000256" key="5">
    <source>
        <dbReference type="ARBA" id="ARBA00023136"/>
    </source>
</evidence>
<evidence type="ECO:0000256" key="2">
    <source>
        <dbReference type="ARBA" id="ARBA00005587"/>
    </source>
</evidence>
<dbReference type="Proteomes" id="UP001305779">
    <property type="component" value="Unassembled WGS sequence"/>
</dbReference>
<comment type="subcellular location">
    <subcellularLocation>
        <location evidence="1">Membrane</location>
        <topology evidence="1">Multi-pass membrane protein</topology>
    </subcellularLocation>
</comment>
<proteinExistence type="inferred from homology"/>
<accession>A0ABR0EKX8</accession>
<keyword evidence="4 6" id="KW-1133">Transmembrane helix</keyword>
<protein>
    <submittedName>
        <fullName evidence="7">Uncharacterized protein</fullName>
    </submittedName>
</protein>
<keyword evidence="5 6" id="KW-0472">Membrane</keyword>
<evidence type="ECO:0000313" key="8">
    <source>
        <dbReference type="Proteomes" id="UP001305779"/>
    </source>
</evidence>
<dbReference type="Pfam" id="PF01184">
    <property type="entry name" value="Gpr1_Fun34_YaaH"/>
    <property type="match status" value="1"/>
</dbReference>
<sequence>MAANLLQLVEDDKFIVKITLTVADPLALGLAGLAGSTFITSSYIAEWWGGALSPNLFFPFVALFGGFAQFIAAIFGFLAGEVIITVINAIYGSGVKTGMKAAAYFWIISAILAWIRVTIILIEDQYTILLLESFSWLWRRPSKAQKKRQVKVATEDGEHTKLQ</sequence>
<feature type="transmembrane region" description="Helical" evidence="6">
    <location>
        <begin position="102"/>
        <end position="122"/>
    </location>
</feature>
<evidence type="ECO:0000313" key="7">
    <source>
        <dbReference type="EMBL" id="KAK4502137.1"/>
    </source>
</evidence>
<comment type="similarity">
    <text evidence="2">Belongs to the acetate uptake transporter (AceTr) (TC 2.A.96) family.</text>
</comment>
<evidence type="ECO:0000256" key="1">
    <source>
        <dbReference type="ARBA" id="ARBA00004141"/>
    </source>
</evidence>
<reference evidence="7 8" key="1">
    <citation type="journal article" date="2023" name="G3 (Bethesda)">
        <title>A chromosome-level genome assembly of Zasmidium syzygii isolated from banana leaves.</title>
        <authorList>
            <person name="van Westerhoven A.C."/>
            <person name="Mehrabi R."/>
            <person name="Talebi R."/>
            <person name="Steentjes M.B.F."/>
            <person name="Corcolon B."/>
            <person name="Chong P.A."/>
            <person name="Kema G.H.J."/>
            <person name="Seidl M.F."/>
        </authorList>
    </citation>
    <scope>NUCLEOTIDE SEQUENCE [LARGE SCALE GENOMIC DNA]</scope>
    <source>
        <strain evidence="7 8">P124</strain>
    </source>
</reference>
<evidence type="ECO:0000256" key="4">
    <source>
        <dbReference type="ARBA" id="ARBA00022989"/>
    </source>
</evidence>
<gene>
    <name evidence="7" type="ORF">PRZ48_005560</name>
</gene>